<dbReference type="EMBL" id="JAEIKK010000009">
    <property type="protein sequence ID" value="MBI6712413.1"/>
    <property type="molecule type" value="Genomic_DNA"/>
</dbReference>
<dbReference type="AlphaFoldDB" id="A0AAW4DSN7"/>
<sequence length="48" mass="5289">MRMQIAHGADWLVMIQSRSETTKPLIKTHSAAIKVALVIIGHLLNVPV</sequence>
<protein>
    <submittedName>
        <fullName evidence="1">Uncharacterized protein</fullName>
    </submittedName>
</protein>
<reference evidence="1" key="1">
    <citation type="submission" date="2020-12" db="EMBL/GenBank/DDBJ databases">
        <title>Comparative genomic insights into the epidemiology and virulence of plant pathogenic Pseudomonads from Turkey.</title>
        <authorList>
            <person name="Dillon M."/>
            <person name="Ruiz-Bedoya T."/>
            <person name="Bendalovic-Torma C."/>
            <person name="Guttman K.M."/>
            <person name="Kwak H."/>
            <person name="Middleton M.A."/>
            <person name="Wang P.W."/>
            <person name="Horuz S."/>
            <person name="Aysan Y."/>
            <person name="Guttman D.S."/>
        </authorList>
    </citation>
    <scope>NUCLEOTIDE SEQUENCE</scope>
    <source>
        <strain evidence="1">CT_2_2</strain>
    </source>
</reference>
<gene>
    <name evidence="1" type="ORF">YA0595_04365</name>
</gene>
<name>A0AAW4DSN7_PSESX</name>
<evidence type="ECO:0000313" key="2">
    <source>
        <dbReference type="Proteomes" id="UP000629611"/>
    </source>
</evidence>
<dbReference type="Proteomes" id="UP000629611">
    <property type="component" value="Unassembled WGS sequence"/>
</dbReference>
<comment type="caution">
    <text evidence="1">The sequence shown here is derived from an EMBL/GenBank/DDBJ whole genome shotgun (WGS) entry which is preliminary data.</text>
</comment>
<organism evidence="1 2">
    <name type="scientific">Pseudomonas syringae</name>
    <dbReference type="NCBI Taxonomy" id="317"/>
    <lineage>
        <taxon>Bacteria</taxon>
        <taxon>Pseudomonadati</taxon>
        <taxon>Pseudomonadota</taxon>
        <taxon>Gammaproteobacteria</taxon>
        <taxon>Pseudomonadales</taxon>
        <taxon>Pseudomonadaceae</taxon>
        <taxon>Pseudomonas</taxon>
    </lineage>
</organism>
<dbReference type="RefSeq" id="WP_155292846.1">
    <property type="nucleotide sequence ID" value="NZ_CP034558.1"/>
</dbReference>
<accession>A0AAW4DSN7</accession>
<proteinExistence type="predicted"/>
<evidence type="ECO:0000313" key="1">
    <source>
        <dbReference type="EMBL" id="MBI6712413.1"/>
    </source>
</evidence>